<protein>
    <submittedName>
        <fullName evidence="2">Uncharacterized protein</fullName>
    </submittedName>
</protein>
<dbReference type="OrthoDB" id="9810234at2"/>
<evidence type="ECO:0000313" key="2">
    <source>
        <dbReference type="EMBL" id="SHJ05258.1"/>
    </source>
</evidence>
<evidence type="ECO:0000313" key="3">
    <source>
        <dbReference type="Proteomes" id="UP000184543"/>
    </source>
</evidence>
<keyword evidence="1" id="KW-0175">Coiled coil</keyword>
<accession>A0A1M6G5H1</accession>
<sequence>MADTLVSEKIGLREKITIEIDGKWKARNVIDFFSSIQNLYDYYSCFLILSDFKEYSKSEKEKWYEDQIICIGHINQTFVGKSTTFIDRKNKFYFFDKDMDDSHDLKLALIEPLFLKKFSYASPGFKDLIGAGEVIGHLKDFCFKIIDIFITKNKRKNEDRKEKLENEILEIERNRQFAKLLEEVGFEKEEIKKVILSEYKNALPIVKLIQEGKITGIK</sequence>
<reference evidence="3" key="1">
    <citation type="submission" date="2016-11" db="EMBL/GenBank/DDBJ databases">
        <authorList>
            <person name="Varghese N."/>
            <person name="Submissions S."/>
        </authorList>
    </citation>
    <scope>NUCLEOTIDE SEQUENCE [LARGE SCALE GENOMIC DNA]</scope>
    <source>
        <strain evidence="3">DSM 19858</strain>
    </source>
</reference>
<keyword evidence="3" id="KW-1185">Reference proteome</keyword>
<dbReference type="EMBL" id="FQYU01000002">
    <property type="protein sequence ID" value="SHJ05258.1"/>
    <property type="molecule type" value="Genomic_DNA"/>
</dbReference>
<dbReference type="Proteomes" id="UP000184543">
    <property type="component" value="Unassembled WGS sequence"/>
</dbReference>
<proteinExistence type="predicted"/>
<dbReference type="RefSeq" id="WP_072991831.1">
    <property type="nucleotide sequence ID" value="NZ_FQYU01000002.1"/>
</dbReference>
<feature type="coiled-coil region" evidence="1">
    <location>
        <begin position="154"/>
        <end position="181"/>
    </location>
</feature>
<gene>
    <name evidence="2" type="ORF">SAMN04488513_102688</name>
</gene>
<evidence type="ECO:0000256" key="1">
    <source>
        <dbReference type="SAM" id="Coils"/>
    </source>
</evidence>
<name>A0A1M6G5H1_9FLAO</name>
<dbReference type="AlphaFoldDB" id="A0A1M6G5H1"/>
<organism evidence="2 3">
    <name type="scientific">Pseudozobellia thermophila</name>
    <dbReference type="NCBI Taxonomy" id="192903"/>
    <lineage>
        <taxon>Bacteria</taxon>
        <taxon>Pseudomonadati</taxon>
        <taxon>Bacteroidota</taxon>
        <taxon>Flavobacteriia</taxon>
        <taxon>Flavobacteriales</taxon>
        <taxon>Flavobacteriaceae</taxon>
        <taxon>Pseudozobellia</taxon>
    </lineage>
</organism>